<name>A0ABY8WZM4_9BACL</name>
<dbReference type="Pfam" id="PF20597">
    <property type="entry name" value="pAdhesive_15"/>
    <property type="match status" value="1"/>
</dbReference>
<keyword evidence="2" id="KW-1133">Transmembrane helix</keyword>
<feature type="domain" description="BIG2" evidence="3">
    <location>
        <begin position="1427"/>
        <end position="1509"/>
    </location>
</feature>
<evidence type="ECO:0000256" key="1">
    <source>
        <dbReference type="SAM" id="MobiDB-lite"/>
    </source>
</evidence>
<feature type="region of interest" description="Disordered" evidence="1">
    <location>
        <begin position="1104"/>
        <end position="1137"/>
    </location>
</feature>
<accession>A0ABY8WZM4</accession>
<dbReference type="InterPro" id="IPR026588">
    <property type="entry name" value="Choice_anch_A"/>
</dbReference>
<feature type="compositionally biased region" description="Low complexity" evidence="1">
    <location>
        <begin position="1117"/>
        <end position="1136"/>
    </location>
</feature>
<keyword evidence="5" id="KW-1185">Reference proteome</keyword>
<dbReference type="Gene3D" id="2.60.40.1080">
    <property type="match status" value="2"/>
</dbReference>
<proteinExistence type="predicted"/>
<dbReference type="Proteomes" id="UP001236415">
    <property type="component" value="Chromosome"/>
</dbReference>
<dbReference type="SUPFAM" id="SSF49373">
    <property type="entry name" value="Invasin/intimin cell-adhesion fragments"/>
    <property type="match status" value="2"/>
</dbReference>
<evidence type="ECO:0000313" key="5">
    <source>
        <dbReference type="Proteomes" id="UP001236415"/>
    </source>
</evidence>
<dbReference type="NCBIfam" id="TIGR04215">
    <property type="entry name" value="choice_anch_A"/>
    <property type="match status" value="1"/>
</dbReference>
<dbReference type="RefSeq" id="WP_285743372.1">
    <property type="nucleotide sequence ID" value="NZ_CP127162.1"/>
</dbReference>
<dbReference type="Pfam" id="PF02368">
    <property type="entry name" value="Big_2"/>
    <property type="match status" value="1"/>
</dbReference>
<feature type="transmembrane region" description="Helical" evidence="2">
    <location>
        <begin position="12"/>
        <end position="28"/>
    </location>
</feature>
<evidence type="ECO:0000256" key="2">
    <source>
        <dbReference type="SAM" id="Phobius"/>
    </source>
</evidence>
<keyword evidence="2" id="KW-0472">Membrane</keyword>
<sequence length="1526" mass="168195">MKDYVQKNKTLGIFILILFIACFLTMQIKDFFTTAEANSSAYKIRLLEITDSGTTDLSSLQKDKLGITVETMSMKRFVSLRNELDGLYDAIYIGSGVYSTKPVQGNDHNTKTVMNDITKLKAEEIIDNYINRGLYVFIHTQPFVEQQGGNPGNLYNYFNTYRSTAAQPNVIFVDNASSAQFLTALNEGSSLYLSKLKQRPRLHITNKDSIIDYAVNPGHIYNIGDELKFEFEVSNRQDFAKQPITANLYLTVDKSSKLSKEQIVATTTLKTGPTGKITYKLPKTYSGLLYWKLEIIDQLNPNQLKDYDTGTIRFRGKKTQVSILQVLPAKESVRTSSLLYTENMNQSFLKNEDYELSIQTKTIPEFNEYIKANYNSKQGYGLNGIYDMLIFGFADIYNTKADISSLAADGVVEFGEKTKQSIMFTHDTIYASTAEWVSKFQKMTGQIAPETNLGFRGPAKSTTVAGVNSGLLTDYPFQLDKTSNIGESLYSVATTHNQYFTLDLEDDSVVPWYNISGGSRDVSDSWNHYYTYSKGNITYSGTGHIFQSNLSTQFPVWEQKLFVNTMYRAFAGANHAPEITILSPENNSSRPSYQKDFSVSYTVDDWDFKDRNILTSIHFKADGDALPNMSVNNKPVTTGQTITQTFKNPLPEGGTLEIIITAEDKQGAKAVQSLILNFEKKSTMLETSRHLSEHVINNELKKNEPVSITYQITPKSIPYSEVDKGIQGIDNLVLSNLEYTETFPAQLNIDNTPDGAITVGDISSGYQLRLPLGDVFYESKEQNGVMMYIPKTQEPITYTITVRPLSKGVYLLDQSQLEYDDLRAAVTLEEENGQQKYRDISELFPNMGPLSPLGLPADLSLYALNDVQNSGFAFHGRVIAGGNITLDSFGIGEKLEEAANSTYSVIALKSLNLGEGSVKYGKVAYGTTINTPEYHNYQTVKEVNLSADNLNRRLLSLSEQLSKLPATAEPKIYSEDFSNFPGEDFSKCQLILYGKEETVNIFHVTEKMLAASSCTCIYAPVGSTVIVNVDGASATMSGGIKLMNVDSNHVLYNFYNASSVSTTSIDVFGSILAPKANYELKGNVFGTVIVRNMSNSGYSIRSSPFQGDIGLPPTEPETPVTPELPDSSDPSEPTTPISRVTSLFPTLLLKAVVKVEKIEAEGTTMLVGTEHKITPTILPEDADNKMLQWRSLNSDIATVSDEGVVRGLKGGIANLEVSAIDGSDVTSIVTIKVINRSLTIIGPNTAKTNETIDLEAIYITANENVTGYRWEVINDNGQNSSDKVILHPNLNDQSKISISAIKKGIVTLVVTVLTDQSPNGVKSSEHTITISEPIKQIFIDGPSQVMVGDLITLDAGTIPYNPDIKHFIWSLTGDGKTYATLTPSEDGRKAELTGVKSKDKVEVKLSLSDDEGSPPLTDVKLVSIKPRLEGLHLSDTTLDIGGSENLARNKLTSFPRDFDPYLLKDRLTWISSTPSVVSIDEMGIVTGIKKGVATITVTYHSPQAGQSTVTASGTVKVNAKSSEDRY</sequence>
<dbReference type="SMART" id="SM00635">
    <property type="entry name" value="BID_2"/>
    <property type="match status" value="2"/>
</dbReference>
<dbReference type="InterPro" id="IPR003343">
    <property type="entry name" value="Big_2"/>
</dbReference>
<protein>
    <submittedName>
        <fullName evidence="4">DUF5057 domain-containing protein</fullName>
    </submittedName>
</protein>
<keyword evidence="2" id="KW-0812">Transmembrane</keyword>
<reference evidence="4 5" key="1">
    <citation type="submission" date="2023-06" db="EMBL/GenBank/DDBJ databases">
        <title>Paenibacillus polygonum sp. nov., an endophytic bacterium, isolated from Polygonum lapathifolium L. in Nanji Wetland National Nature Reserve, South of Poyang Lake, Jiangxi Province, China.</title>
        <authorList>
            <person name="Yu Z."/>
        </authorList>
    </citation>
    <scope>NUCLEOTIDE SEQUENCE [LARGE SCALE GENOMIC DNA]</scope>
    <source>
        <strain evidence="4 5">C31</strain>
    </source>
</reference>
<gene>
    <name evidence="4" type="ORF">QPK24_17630</name>
</gene>
<dbReference type="InterPro" id="IPR008964">
    <property type="entry name" value="Invasin/intimin_cell_adhesion"/>
</dbReference>
<dbReference type="PROSITE" id="PS51257">
    <property type="entry name" value="PROKAR_LIPOPROTEIN"/>
    <property type="match status" value="1"/>
</dbReference>
<dbReference type="EMBL" id="CP127162">
    <property type="protein sequence ID" value="WIV18208.1"/>
    <property type="molecule type" value="Genomic_DNA"/>
</dbReference>
<evidence type="ECO:0000259" key="3">
    <source>
        <dbReference type="SMART" id="SM00635"/>
    </source>
</evidence>
<evidence type="ECO:0000313" key="4">
    <source>
        <dbReference type="EMBL" id="WIV18208.1"/>
    </source>
</evidence>
<feature type="domain" description="BIG2" evidence="3">
    <location>
        <begin position="1151"/>
        <end position="1229"/>
    </location>
</feature>
<organism evidence="4 5">
    <name type="scientific">Paenibacillus polygoni</name>
    <dbReference type="NCBI Taxonomy" id="3050112"/>
    <lineage>
        <taxon>Bacteria</taxon>
        <taxon>Bacillati</taxon>
        <taxon>Bacillota</taxon>
        <taxon>Bacilli</taxon>
        <taxon>Bacillales</taxon>
        <taxon>Paenibacillaceae</taxon>
        <taxon>Paenibacillus</taxon>
    </lineage>
</organism>